<protein>
    <recommendedName>
        <fullName evidence="2">Nephrocystin 3-like N-terminal domain-containing protein</fullName>
    </recommendedName>
</protein>
<dbReference type="PANTHER" id="PTHR10039:SF5">
    <property type="entry name" value="NACHT DOMAIN-CONTAINING PROTEIN"/>
    <property type="match status" value="1"/>
</dbReference>
<evidence type="ECO:0000259" key="2">
    <source>
        <dbReference type="Pfam" id="PF24883"/>
    </source>
</evidence>
<reference evidence="3" key="1">
    <citation type="journal article" date="2019" name="Environ. Microbiol.">
        <title>Fungal ecological strategies reflected in gene transcription - a case study of two litter decomposers.</title>
        <authorList>
            <person name="Barbi F."/>
            <person name="Kohler A."/>
            <person name="Barry K."/>
            <person name="Baskaran P."/>
            <person name="Daum C."/>
            <person name="Fauchery L."/>
            <person name="Ihrmark K."/>
            <person name="Kuo A."/>
            <person name="LaButti K."/>
            <person name="Lipzen A."/>
            <person name="Morin E."/>
            <person name="Grigoriev I.V."/>
            <person name="Henrissat B."/>
            <person name="Lindahl B."/>
            <person name="Martin F."/>
        </authorList>
    </citation>
    <scope>NUCLEOTIDE SEQUENCE</scope>
    <source>
        <strain evidence="3">JB14</strain>
    </source>
</reference>
<evidence type="ECO:0000256" key="1">
    <source>
        <dbReference type="ARBA" id="ARBA00022737"/>
    </source>
</evidence>
<dbReference type="SUPFAM" id="SSF52540">
    <property type="entry name" value="P-loop containing nucleoside triphosphate hydrolases"/>
    <property type="match status" value="1"/>
</dbReference>
<dbReference type="PANTHER" id="PTHR10039">
    <property type="entry name" value="AMELOGENIN"/>
    <property type="match status" value="1"/>
</dbReference>
<gene>
    <name evidence="3" type="ORF">BT96DRAFT_994658</name>
</gene>
<proteinExistence type="predicted"/>
<evidence type="ECO:0000313" key="3">
    <source>
        <dbReference type="EMBL" id="KAE9398595.1"/>
    </source>
</evidence>
<name>A0A6A4HP71_9AGAR</name>
<keyword evidence="4" id="KW-1185">Reference proteome</keyword>
<dbReference type="EMBL" id="ML769480">
    <property type="protein sequence ID" value="KAE9398595.1"/>
    <property type="molecule type" value="Genomic_DNA"/>
</dbReference>
<dbReference type="OrthoDB" id="5106486at2759"/>
<feature type="domain" description="Nephrocystin 3-like N-terminal" evidence="2">
    <location>
        <begin position="90"/>
        <end position="233"/>
    </location>
</feature>
<dbReference type="InterPro" id="IPR027417">
    <property type="entry name" value="P-loop_NTPase"/>
</dbReference>
<evidence type="ECO:0000313" key="4">
    <source>
        <dbReference type="Proteomes" id="UP000799118"/>
    </source>
</evidence>
<dbReference type="Pfam" id="PF24883">
    <property type="entry name" value="NPHP3_N"/>
    <property type="match status" value="1"/>
</dbReference>
<accession>A0A6A4HP71</accession>
<dbReference type="AlphaFoldDB" id="A0A6A4HP71"/>
<dbReference type="Proteomes" id="UP000799118">
    <property type="component" value="Unassembled WGS sequence"/>
</dbReference>
<dbReference type="InterPro" id="IPR056884">
    <property type="entry name" value="NPHP3-like_N"/>
</dbReference>
<sequence length="235" mass="25896">MSSSNLHMFQNSQRFSISGGKFQVAGRDIVTVEGGVKYQGLSWLYNEISQSALHDAEARYPPPQCHPGTREKALQSLGDWASSGLNASGDEARPVYWLYGSAGAGKSAIAQTLAERRAGNKTLAASFFFWRSDPSRNTPRNLFTTIAFQLAFTIPELAGLINTAILGRPHILTSSIDIQFKELILYPSMRSQVLHELHVFHGHTVSKTYLMIIDGLDECSNSHDQQRILSILADG</sequence>
<dbReference type="Gene3D" id="3.40.50.300">
    <property type="entry name" value="P-loop containing nucleotide triphosphate hydrolases"/>
    <property type="match status" value="1"/>
</dbReference>
<keyword evidence="1" id="KW-0677">Repeat</keyword>
<organism evidence="3 4">
    <name type="scientific">Gymnopus androsaceus JB14</name>
    <dbReference type="NCBI Taxonomy" id="1447944"/>
    <lineage>
        <taxon>Eukaryota</taxon>
        <taxon>Fungi</taxon>
        <taxon>Dikarya</taxon>
        <taxon>Basidiomycota</taxon>
        <taxon>Agaricomycotina</taxon>
        <taxon>Agaricomycetes</taxon>
        <taxon>Agaricomycetidae</taxon>
        <taxon>Agaricales</taxon>
        <taxon>Marasmiineae</taxon>
        <taxon>Omphalotaceae</taxon>
        <taxon>Gymnopus</taxon>
    </lineage>
</organism>